<name>A0A6A4Q6T6_LUPAL</name>
<organism evidence="2 3">
    <name type="scientific">Lupinus albus</name>
    <name type="common">White lupine</name>
    <name type="synonym">Lupinus termis</name>
    <dbReference type="NCBI Taxonomy" id="3870"/>
    <lineage>
        <taxon>Eukaryota</taxon>
        <taxon>Viridiplantae</taxon>
        <taxon>Streptophyta</taxon>
        <taxon>Embryophyta</taxon>
        <taxon>Tracheophyta</taxon>
        <taxon>Spermatophyta</taxon>
        <taxon>Magnoliopsida</taxon>
        <taxon>eudicotyledons</taxon>
        <taxon>Gunneridae</taxon>
        <taxon>Pentapetalae</taxon>
        <taxon>rosids</taxon>
        <taxon>fabids</taxon>
        <taxon>Fabales</taxon>
        <taxon>Fabaceae</taxon>
        <taxon>Papilionoideae</taxon>
        <taxon>50 kb inversion clade</taxon>
        <taxon>genistoids sensu lato</taxon>
        <taxon>core genistoids</taxon>
        <taxon>Genisteae</taxon>
        <taxon>Lupinus</taxon>
    </lineage>
</organism>
<protein>
    <submittedName>
        <fullName evidence="2">Uncharacterized protein</fullName>
    </submittedName>
</protein>
<sequence>MLIDSIVILFVHINKLITFNEVVIFLLICFYLYACILCECLFMLNLMLSKVLDAMKTLCLSF</sequence>
<dbReference type="EMBL" id="WOCE01000008">
    <property type="protein sequence ID" value="KAE9609134.1"/>
    <property type="molecule type" value="Genomic_DNA"/>
</dbReference>
<keyword evidence="1" id="KW-1133">Transmembrane helix</keyword>
<reference evidence="3" key="1">
    <citation type="journal article" date="2020" name="Nat. Commun.">
        <title>Genome sequence of the cluster root forming white lupin.</title>
        <authorList>
            <person name="Hufnagel B."/>
            <person name="Marques A."/>
            <person name="Soriano A."/>
            <person name="Marques L."/>
            <person name="Divol F."/>
            <person name="Doumas P."/>
            <person name="Sallet E."/>
            <person name="Mancinotti D."/>
            <person name="Carrere S."/>
            <person name="Marande W."/>
            <person name="Arribat S."/>
            <person name="Keller J."/>
            <person name="Huneau C."/>
            <person name="Blein T."/>
            <person name="Aime D."/>
            <person name="Laguerre M."/>
            <person name="Taylor J."/>
            <person name="Schubert V."/>
            <person name="Nelson M."/>
            <person name="Geu-Flores F."/>
            <person name="Crespi M."/>
            <person name="Gallardo-Guerrero K."/>
            <person name="Delaux P.-M."/>
            <person name="Salse J."/>
            <person name="Berges H."/>
            <person name="Guyot R."/>
            <person name="Gouzy J."/>
            <person name="Peret B."/>
        </authorList>
    </citation>
    <scope>NUCLEOTIDE SEQUENCE [LARGE SCALE GENOMIC DNA]</scope>
    <source>
        <strain evidence="3">cv. Amiga</strain>
    </source>
</reference>
<evidence type="ECO:0000313" key="3">
    <source>
        <dbReference type="Proteomes" id="UP000447434"/>
    </source>
</evidence>
<dbReference type="Proteomes" id="UP000447434">
    <property type="component" value="Chromosome 8"/>
</dbReference>
<keyword evidence="1" id="KW-0472">Membrane</keyword>
<proteinExistence type="predicted"/>
<comment type="caution">
    <text evidence="2">The sequence shown here is derived from an EMBL/GenBank/DDBJ whole genome shotgun (WGS) entry which is preliminary data.</text>
</comment>
<keyword evidence="1" id="KW-0812">Transmembrane</keyword>
<accession>A0A6A4Q6T6</accession>
<keyword evidence="3" id="KW-1185">Reference proteome</keyword>
<dbReference type="AlphaFoldDB" id="A0A6A4Q6T6"/>
<evidence type="ECO:0000256" key="1">
    <source>
        <dbReference type="SAM" id="Phobius"/>
    </source>
</evidence>
<gene>
    <name evidence="2" type="ORF">Lalb_Chr08g0243011</name>
</gene>
<feature type="transmembrane region" description="Helical" evidence="1">
    <location>
        <begin position="22"/>
        <end position="48"/>
    </location>
</feature>
<evidence type="ECO:0000313" key="2">
    <source>
        <dbReference type="EMBL" id="KAE9609134.1"/>
    </source>
</evidence>